<dbReference type="InterPro" id="IPR050388">
    <property type="entry name" value="ABC_Ni/Peptide_Import"/>
</dbReference>
<keyword evidence="6 9" id="KW-0067">ATP-binding</keyword>
<dbReference type="PANTHER" id="PTHR43297:SF2">
    <property type="entry name" value="DIPEPTIDE TRANSPORT ATP-BINDING PROTEIN DPPD"/>
    <property type="match status" value="1"/>
</dbReference>
<evidence type="ECO:0000313" key="9">
    <source>
        <dbReference type="EMBL" id="RJE84499.1"/>
    </source>
</evidence>
<keyword evidence="7" id="KW-0472">Membrane</keyword>
<dbReference type="InterPro" id="IPR017871">
    <property type="entry name" value="ABC_transporter-like_CS"/>
</dbReference>
<dbReference type="InterPro" id="IPR003439">
    <property type="entry name" value="ABC_transporter-like_ATP-bd"/>
</dbReference>
<gene>
    <name evidence="9" type="ORF">D3P04_12670</name>
</gene>
<dbReference type="PROSITE" id="PS50893">
    <property type="entry name" value="ABC_TRANSPORTER_2"/>
    <property type="match status" value="1"/>
</dbReference>
<dbReference type="FunFam" id="3.40.50.300:FF:000016">
    <property type="entry name" value="Oligopeptide ABC transporter ATP-binding component"/>
    <property type="match status" value="1"/>
</dbReference>
<evidence type="ECO:0000313" key="10">
    <source>
        <dbReference type="Proteomes" id="UP000284202"/>
    </source>
</evidence>
<dbReference type="GO" id="GO:0055085">
    <property type="term" value="P:transmembrane transport"/>
    <property type="evidence" value="ECO:0007669"/>
    <property type="project" value="UniProtKB-ARBA"/>
</dbReference>
<dbReference type="Gene3D" id="3.40.50.300">
    <property type="entry name" value="P-loop containing nucleotide triphosphate hydrolases"/>
    <property type="match status" value="1"/>
</dbReference>
<comment type="similarity">
    <text evidence="2">Belongs to the ABC transporter superfamily.</text>
</comment>
<feature type="domain" description="ABC transporter" evidence="8">
    <location>
        <begin position="25"/>
        <end position="274"/>
    </location>
</feature>
<evidence type="ECO:0000256" key="3">
    <source>
        <dbReference type="ARBA" id="ARBA00022448"/>
    </source>
</evidence>
<dbReference type="GO" id="GO:0016887">
    <property type="term" value="F:ATP hydrolysis activity"/>
    <property type="evidence" value="ECO:0007669"/>
    <property type="project" value="InterPro"/>
</dbReference>
<dbReference type="GO" id="GO:0005886">
    <property type="term" value="C:plasma membrane"/>
    <property type="evidence" value="ECO:0007669"/>
    <property type="project" value="UniProtKB-SubCell"/>
</dbReference>
<evidence type="ECO:0000256" key="2">
    <source>
        <dbReference type="ARBA" id="ARBA00005417"/>
    </source>
</evidence>
<evidence type="ECO:0000256" key="6">
    <source>
        <dbReference type="ARBA" id="ARBA00022840"/>
    </source>
</evidence>
<evidence type="ECO:0000256" key="7">
    <source>
        <dbReference type="ARBA" id="ARBA00023136"/>
    </source>
</evidence>
<keyword evidence="5" id="KW-0547">Nucleotide-binding</keyword>
<sequence length="350" mass="37993">MPAGHIWPHHRYPTSLPMADPVLSLRDLDVRFNSDGHQLRVVNGVGFDLMAGQTLGLVGESGCGKSVTSLAIMRLLASPPAEIAGGEVIFENRDLLKLSKREMRELRGGRMGMIFQEPMTSLNPVYTCGSQIIESLRRHSGLTGKAARERAIELLETVRLPSPEKRVDDYPHQLSGGQRQRVMIALALANDPTVLIADEPTTALDVTIQAQILDLLRDLQERTGTAVLLITHDLGVVAETCQAVVVMYAGTVVERGDVSSIFADPQHPYTVGLMAAVPRMDAIQGRLTAIPGSVPPPWERVVGCRFAPRCPLADDRCRNERPALREIAPGHEIACWKAPIEGVSATGGQS</sequence>
<dbReference type="SMART" id="SM00382">
    <property type="entry name" value="AAA"/>
    <property type="match status" value="1"/>
</dbReference>
<dbReference type="CDD" id="cd03257">
    <property type="entry name" value="ABC_NikE_OppD_transporters"/>
    <property type="match status" value="1"/>
</dbReference>
<dbReference type="Pfam" id="PF00005">
    <property type="entry name" value="ABC_tran"/>
    <property type="match status" value="1"/>
</dbReference>
<evidence type="ECO:0000256" key="1">
    <source>
        <dbReference type="ARBA" id="ARBA00004417"/>
    </source>
</evidence>
<reference evidence="10" key="1">
    <citation type="submission" date="2018-09" db="EMBL/GenBank/DDBJ databases">
        <title>Acidovorax cavernicola nov. sp. isolated from Gruta de las Maravillas (Aracena, Spain).</title>
        <authorList>
            <person name="Jurado V."/>
            <person name="Gutierrez-Patricio S."/>
            <person name="Gonzalez-Pimentel J.L."/>
            <person name="Miller A.Z."/>
            <person name="Laiz L."/>
            <person name="Saiz-Jimenez C."/>
        </authorList>
    </citation>
    <scope>NUCLEOTIDE SEQUENCE [LARGE SCALE GENOMIC DNA]</scope>
    <source>
        <strain evidence="10">1011MAR3C25</strain>
    </source>
</reference>
<organism evidence="9 10">
    <name type="scientific">Paracoccus onubensis</name>
    <dbReference type="NCBI Taxonomy" id="1675788"/>
    <lineage>
        <taxon>Bacteria</taxon>
        <taxon>Pseudomonadati</taxon>
        <taxon>Pseudomonadota</taxon>
        <taxon>Alphaproteobacteria</taxon>
        <taxon>Rhodobacterales</taxon>
        <taxon>Paracoccaceae</taxon>
        <taxon>Paracoccus</taxon>
    </lineage>
</organism>
<keyword evidence="4" id="KW-1003">Cell membrane</keyword>
<dbReference type="SUPFAM" id="SSF52540">
    <property type="entry name" value="P-loop containing nucleoside triphosphate hydrolases"/>
    <property type="match status" value="1"/>
</dbReference>
<dbReference type="EMBL" id="QZCG01000008">
    <property type="protein sequence ID" value="RJE84499.1"/>
    <property type="molecule type" value="Genomic_DNA"/>
</dbReference>
<dbReference type="InterPro" id="IPR013563">
    <property type="entry name" value="Oligopep_ABC_C"/>
</dbReference>
<dbReference type="Proteomes" id="UP000284202">
    <property type="component" value="Unassembled WGS sequence"/>
</dbReference>
<comment type="caution">
    <text evidence="9">The sequence shown here is derived from an EMBL/GenBank/DDBJ whole genome shotgun (WGS) entry which is preliminary data.</text>
</comment>
<proteinExistence type="inferred from homology"/>
<dbReference type="InterPro" id="IPR027417">
    <property type="entry name" value="P-loop_NTPase"/>
</dbReference>
<dbReference type="Pfam" id="PF08352">
    <property type="entry name" value="oligo_HPY"/>
    <property type="match status" value="1"/>
</dbReference>
<accession>A0A418SUC9</accession>
<keyword evidence="3" id="KW-0813">Transport</keyword>
<keyword evidence="10" id="KW-1185">Reference proteome</keyword>
<dbReference type="GO" id="GO:0015833">
    <property type="term" value="P:peptide transport"/>
    <property type="evidence" value="ECO:0007669"/>
    <property type="project" value="InterPro"/>
</dbReference>
<comment type="subcellular location">
    <subcellularLocation>
        <location evidence="1">Cell inner membrane</location>
        <topology evidence="1">Peripheral membrane protein</topology>
    </subcellularLocation>
</comment>
<dbReference type="PROSITE" id="PS00211">
    <property type="entry name" value="ABC_TRANSPORTER_1"/>
    <property type="match status" value="1"/>
</dbReference>
<dbReference type="GO" id="GO:0005524">
    <property type="term" value="F:ATP binding"/>
    <property type="evidence" value="ECO:0007669"/>
    <property type="project" value="UniProtKB-KW"/>
</dbReference>
<name>A0A418SUC9_9RHOB</name>
<evidence type="ECO:0000256" key="5">
    <source>
        <dbReference type="ARBA" id="ARBA00022741"/>
    </source>
</evidence>
<dbReference type="AlphaFoldDB" id="A0A418SUC9"/>
<evidence type="ECO:0000259" key="8">
    <source>
        <dbReference type="PROSITE" id="PS50893"/>
    </source>
</evidence>
<dbReference type="OrthoDB" id="9802264at2"/>
<evidence type="ECO:0000256" key="4">
    <source>
        <dbReference type="ARBA" id="ARBA00022475"/>
    </source>
</evidence>
<dbReference type="InterPro" id="IPR003593">
    <property type="entry name" value="AAA+_ATPase"/>
</dbReference>
<protein>
    <submittedName>
        <fullName evidence="9">ABC transporter ATP-binding protein</fullName>
    </submittedName>
</protein>
<dbReference type="NCBIfam" id="TIGR01727">
    <property type="entry name" value="oligo_HPY"/>
    <property type="match status" value="1"/>
</dbReference>
<dbReference type="PANTHER" id="PTHR43297">
    <property type="entry name" value="OLIGOPEPTIDE TRANSPORT ATP-BINDING PROTEIN APPD"/>
    <property type="match status" value="1"/>
</dbReference>